<dbReference type="PANTHER" id="PTHR42682:SF4">
    <property type="entry name" value="NADH-UBIQUINONE_PLASTOQUINONE"/>
    <property type="match status" value="1"/>
</dbReference>
<feature type="transmembrane region" description="Helical" evidence="8">
    <location>
        <begin position="414"/>
        <end position="442"/>
    </location>
</feature>
<evidence type="ECO:0000256" key="5">
    <source>
        <dbReference type="ARBA" id="ARBA00023002"/>
    </source>
</evidence>
<dbReference type="InterPro" id="IPR001750">
    <property type="entry name" value="ND/Mrp_TM"/>
</dbReference>
<dbReference type="AlphaFoldDB" id="A0A7G9B2E7"/>
<evidence type="ECO:0000256" key="6">
    <source>
        <dbReference type="ARBA" id="ARBA00023136"/>
    </source>
</evidence>
<evidence type="ECO:0000256" key="7">
    <source>
        <dbReference type="RuleBase" id="RU000320"/>
    </source>
</evidence>
<dbReference type="EMBL" id="CP060490">
    <property type="protein sequence ID" value="QNL43728.1"/>
    <property type="molecule type" value="Genomic_DNA"/>
</dbReference>
<evidence type="ECO:0000256" key="8">
    <source>
        <dbReference type="SAM" id="Phobius"/>
    </source>
</evidence>
<gene>
    <name evidence="10" type="ORF">H8790_09640</name>
</gene>
<keyword evidence="5" id="KW-0560">Oxidoreductase</keyword>
<feature type="transmembrane region" description="Helical" evidence="8">
    <location>
        <begin position="112"/>
        <end position="130"/>
    </location>
</feature>
<evidence type="ECO:0000313" key="10">
    <source>
        <dbReference type="EMBL" id="QNL43728.1"/>
    </source>
</evidence>
<dbReference type="RefSeq" id="WP_187332319.1">
    <property type="nucleotide sequence ID" value="NZ_CP060490.1"/>
</dbReference>
<dbReference type="PANTHER" id="PTHR42682">
    <property type="entry name" value="HYDROGENASE-4 COMPONENT F"/>
    <property type="match status" value="1"/>
</dbReference>
<dbReference type="GO" id="GO:0016491">
    <property type="term" value="F:oxidoreductase activity"/>
    <property type="evidence" value="ECO:0007669"/>
    <property type="project" value="UniProtKB-KW"/>
</dbReference>
<keyword evidence="2" id="KW-1003">Cell membrane</keyword>
<keyword evidence="4 8" id="KW-1133">Transmembrane helix</keyword>
<evidence type="ECO:0000313" key="11">
    <source>
        <dbReference type="Proteomes" id="UP000515960"/>
    </source>
</evidence>
<feature type="transmembrane region" description="Helical" evidence="8">
    <location>
        <begin position="6"/>
        <end position="22"/>
    </location>
</feature>
<keyword evidence="6 8" id="KW-0472">Membrane</keyword>
<protein>
    <submittedName>
        <fullName evidence="10">Proton-conducting membrane transporter</fullName>
    </submittedName>
</protein>
<dbReference type="PRINTS" id="PR01434">
    <property type="entry name" value="NADHDHGNASE5"/>
</dbReference>
<reference evidence="10 11" key="1">
    <citation type="submission" date="2020-08" db="EMBL/GenBank/DDBJ databases">
        <authorList>
            <person name="Liu C."/>
            <person name="Sun Q."/>
        </authorList>
    </citation>
    <scope>NUCLEOTIDE SEQUENCE [LARGE SCALE GENOMIC DNA]</scope>
    <source>
        <strain evidence="10 11">NSJ-62</strain>
    </source>
</reference>
<dbReference type="KEGG" id="ohi:H8790_09640"/>
<evidence type="ECO:0000256" key="1">
    <source>
        <dbReference type="ARBA" id="ARBA00004651"/>
    </source>
</evidence>
<feature type="transmembrane region" description="Helical" evidence="8">
    <location>
        <begin position="278"/>
        <end position="296"/>
    </location>
</feature>
<feature type="transmembrane region" description="Helical" evidence="8">
    <location>
        <begin position="466"/>
        <end position="487"/>
    </location>
</feature>
<evidence type="ECO:0000256" key="2">
    <source>
        <dbReference type="ARBA" id="ARBA00022475"/>
    </source>
</evidence>
<dbReference type="GO" id="GO:0005886">
    <property type="term" value="C:plasma membrane"/>
    <property type="evidence" value="ECO:0007669"/>
    <property type="project" value="UniProtKB-SubCell"/>
</dbReference>
<feature type="transmembrane region" description="Helical" evidence="8">
    <location>
        <begin position="136"/>
        <end position="154"/>
    </location>
</feature>
<sequence>MGSLMAAAILFPILTGTGLLIWNPVHKKHRERYILFATVATSLLTASCIFLSWKLGAGAFTCTPIRFSQALSLTLRIDGASRIFGAMIAALWPVTAIYAFEYMEHEGSENRFFGFFTIAFGVVLGVAFAANFLTLYLFYELLTLATLPLVMHTMDHQARYAGKKYLIYSLSGAAFAFIGMVFLLNYGTSLDFTLGGVLDESLSAGNEQMLLWAFLCAFFGFGVKAAIFPFHGWLPDASVAPTPVSALLHAVAVVKSGVFAVMRLIYFGFGADFLRGTFAQDVAMAAAIVTIVYGSARALRTPHLKRRLAYSTVSNLSYILFGFTLMTPEGMAGGLTHMVYHAVIKITLFFCAGAILCKTGKEYVYDLEGFGHAMPVVFGTFTISSVALIGVPPLGGFVGKWCVASAAAATGSPLAYWGIGALILSTLLTTLYLMTVVLRGYFPVGEEYRSNLEHVTAPGAPMRGTMLLLTAAGIAAAFCSGELVHLIRQAAYGLF</sequence>
<feature type="transmembrane region" description="Helical" evidence="8">
    <location>
        <begin position="308"/>
        <end position="326"/>
    </location>
</feature>
<evidence type="ECO:0000256" key="3">
    <source>
        <dbReference type="ARBA" id="ARBA00022692"/>
    </source>
</evidence>
<evidence type="ECO:0000256" key="4">
    <source>
        <dbReference type="ARBA" id="ARBA00022989"/>
    </source>
</evidence>
<dbReference type="Proteomes" id="UP000515960">
    <property type="component" value="Chromosome"/>
</dbReference>
<feature type="transmembrane region" description="Helical" evidence="8">
    <location>
        <begin position="338"/>
        <end position="357"/>
    </location>
</feature>
<feature type="domain" description="NADH:quinone oxidoreductase/Mrp antiporter transmembrane" evidence="9">
    <location>
        <begin position="129"/>
        <end position="413"/>
    </location>
</feature>
<comment type="subcellular location">
    <subcellularLocation>
        <location evidence="1">Cell membrane</location>
        <topology evidence="1">Multi-pass membrane protein</topology>
    </subcellularLocation>
    <subcellularLocation>
        <location evidence="7">Membrane</location>
        <topology evidence="7">Multi-pass membrane protein</topology>
    </subcellularLocation>
</comment>
<feature type="transmembrane region" description="Helical" evidence="8">
    <location>
        <begin position="83"/>
        <end position="100"/>
    </location>
</feature>
<feature type="transmembrane region" description="Helical" evidence="8">
    <location>
        <begin position="209"/>
        <end position="234"/>
    </location>
</feature>
<feature type="transmembrane region" description="Helical" evidence="8">
    <location>
        <begin position="369"/>
        <end position="394"/>
    </location>
</feature>
<organism evidence="10 11">
    <name type="scientific">Oscillibacter hominis</name>
    <dbReference type="NCBI Taxonomy" id="2763056"/>
    <lineage>
        <taxon>Bacteria</taxon>
        <taxon>Bacillati</taxon>
        <taxon>Bacillota</taxon>
        <taxon>Clostridia</taxon>
        <taxon>Eubacteriales</taxon>
        <taxon>Oscillospiraceae</taxon>
        <taxon>Oscillibacter</taxon>
    </lineage>
</organism>
<dbReference type="InterPro" id="IPR052175">
    <property type="entry name" value="ComplexI-like_HydComp"/>
</dbReference>
<keyword evidence="11" id="KW-1185">Reference proteome</keyword>
<name>A0A7G9B2E7_9FIRM</name>
<accession>A0A7G9B2E7</accession>
<keyword evidence="3 7" id="KW-0812">Transmembrane</keyword>
<proteinExistence type="predicted"/>
<dbReference type="Pfam" id="PF00361">
    <property type="entry name" value="Proton_antipo_M"/>
    <property type="match status" value="1"/>
</dbReference>
<evidence type="ECO:0000259" key="9">
    <source>
        <dbReference type="Pfam" id="PF00361"/>
    </source>
</evidence>
<feature type="transmembrane region" description="Helical" evidence="8">
    <location>
        <begin position="34"/>
        <end position="53"/>
    </location>
</feature>
<feature type="transmembrane region" description="Helical" evidence="8">
    <location>
        <begin position="246"/>
        <end position="266"/>
    </location>
</feature>
<feature type="transmembrane region" description="Helical" evidence="8">
    <location>
        <begin position="166"/>
        <end position="189"/>
    </location>
</feature>